<sequence length="145" mass="16844">GTIKFYNSNDGYGFIFSADTNKDYYFNITEWKSEILPNAGQKVEFSEFENKKGLGAKDIKLLENYLSQENSKYSDDRMVCPSCAKKIIPRIQYLNNAPYASHCPYCGVMIKKFQSDLRNFLLFIIVLAIILVGYFIYEFLSHHLF</sequence>
<protein>
    <submittedName>
        <fullName evidence="3">Cold shock domain-containing protein</fullName>
    </submittedName>
</protein>
<dbReference type="SUPFAM" id="SSF50249">
    <property type="entry name" value="Nucleic acid-binding proteins"/>
    <property type="match status" value="1"/>
</dbReference>
<dbReference type="GO" id="GO:0003676">
    <property type="term" value="F:nucleic acid binding"/>
    <property type="evidence" value="ECO:0007669"/>
    <property type="project" value="InterPro"/>
</dbReference>
<dbReference type="Gene3D" id="2.40.50.140">
    <property type="entry name" value="Nucleic acid-binding proteins"/>
    <property type="match status" value="1"/>
</dbReference>
<reference evidence="3" key="1">
    <citation type="submission" date="2019-08" db="EMBL/GenBank/DDBJ databases">
        <authorList>
            <consortium name="PulseNet: The National Subtyping Network for Foodborne Disease Surveillance"/>
            <person name="Tarr C.L."/>
            <person name="Trees E."/>
            <person name="Katz L.S."/>
            <person name="Carleton-Romer H.A."/>
            <person name="Stroika S."/>
            <person name="Kucerova Z."/>
            <person name="Roache K.F."/>
            <person name="Sabol A.L."/>
            <person name="Besser J."/>
            <person name="Gerner-Smidt P."/>
        </authorList>
    </citation>
    <scope>NUCLEOTIDE SEQUENCE</scope>
    <source>
        <strain evidence="3">PNUSAC010494</strain>
    </source>
</reference>
<evidence type="ECO:0000259" key="2">
    <source>
        <dbReference type="PROSITE" id="PS51857"/>
    </source>
</evidence>
<dbReference type="InterPro" id="IPR002059">
    <property type="entry name" value="CSP_DNA-bd"/>
</dbReference>
<evidence type="ECO:0000256" key="1">
    <source>
        <dbReference type="SAM" id="Phobius"/>
    </source>
</evidence>
<accession>A0A5Y5LZB5</accession>
<feature type="transmembrane region" description="Helical" evidence="1">
    <location>
        <begin position="119"/>
        <end position="137"/>
    </location>
</feature>
<keyword evidence="1" id="KW-0812">Transmembrane</keyword>
<keyword evidence="1" id="KW-0472">Membrane</keyword>
<keyword evidence="1" id="KW-1133">Transmembrane helix</keyword>
<dbReference type="InterPro" id="IPR012340">
    <property type="entry name" value="NA-bd_OB-fold"/>
</dbReference>
<proteinExistence type="predicted"/>
<dbReference type="Pfam" id="PF00313">
    <property type="entry name" value="CSD"/>
    <property type="match status" value="1"/>
</dbReference>
<feature type="non-terminal residue" evidence="3">
    <location>
        <position position="1"/>
    </location>
</feature>
<dbReference type="PROSITE" id="PS51857">
    <property type="entry name" value="CSD_2"/>
    <property type="match status" value="1"/>
</dbReference>
<comment type="caution">
    <text evidence="3">The sequence shown here is derived from an EMBL/GenBank/DDBJ whole genome shotgun (WGS) entry which is preliminary data.</text>
</comment>
<dbReference type="AlphaFoldDB" id="A0A5Y5LZB5"/>
<evidence type="ECO:0000313" key="3">
    <source>
        <dbReference type="EMBL" id="ECK4415194.1"/>
    </source>
</evidence>
<gene>
    <name evidence="3" type="ORF">FRM11_09020</name>
</gene>
<dbReference type="EMBL" id="AAJBVI010000181">
    <property type="protein sequence ID" value="ECK4415194.1"/>
    <property type="molecule type" value="Genomic_DNA"/>
</dbReference>
<organism evidence="3">
    <name type="scientific">Campylobacter jejuni</name>
    <dbReference type="NCBI Taxonomy" id="197"/>
    <lineage>
        <taxon>Bacteria</taxon>
        <taxon>Pseudomonadati</taxon>
        <taxon>Campylobacterota</taxon>
        <taxon>Epsilonproteobacteria</taxon>
        <taxon>Campylobacterales</taxon>
        <taxon>Campylobacteraceae</taxon>
        <taxon>Campylobacter</taxon>
    </lineage>
</organism>
<feature type="domain" description="CSD" evidence="2">
    <location>
        <begin position="1"/>
        <end position="61"/>
    </location>
</feature>
<name>A0A5Y5LZB5_CAMJU</name>